<evidence type="ECO:0000313" key="3">
    <source>
        <dbReference type="Proteomes" id="UP000886611"/>
    </source>
</evidence>
<accession>A0A8X8BRL5</accession>
<dbReference type="AlphaFoldDB" id="A0A8X8BRL5"/>
<feature type="region of interest" description="Disordered" evidence="1">
    <location>
        <begin position="1"/>
        <end position="75"/>
    </location>
</feature>
<feature type="non-terminal residue" evidence="2">
    <location>
        <position position="117"/>
    </location>
</feature>
<organism evidence="2 3">
    <name type="scientific">Polypterus senegalus</name>
    <name type="common">Senegal bichir</name>
    <dbReference type="NCBI Taxonomy" id="55291"/>
    <lineage>
        <taxon>Eukaryota</taxon>
        <taxon>Metazoa</taxon>
        <taxon>Chordata</taxon>
        <taxon>Craniata</taxon>
        <taxon>Vertebrata</taxon>
        <taxon>Euteleostomi</taxon>
        <taxon>Actinopterygii</taxon>
        <taxon>Polypteriformes</taxon>
        <taxon>Polypteridae</taxon>
        <taxon>Polypterus</taxon>
    </lineage>
</organism>
<reference evidence="2 3" key="1">
    <citation type="journal article" date="2021" name="Cell">
        <title>Tracing the genetic footprints of vertebrate landing in non-teleost ray-finned fishes.</title>
        <authorList>
            <person name="Bi X."/>
            <person name="Wang K."/>
            <person name="Yang L."/>
            <person name="Pan H."/>
            <person name="Jiang H."/>
            <person name="Wei Q."/>
            <person name="Fang M."/>
            <person name="Yu H."/>
            <person name="Zhu C."/>
            <person name="Cai Y."/>
            <person name="He Y."/>
            <person name="Gan X."/>
            <person name="Zeng H."/>
            <person name="Yu D."/>
            <person name="Zhu Y."/>
            <person name="Jiang H."/>
            <person name="Qiu Q."/>
            <person name="Yang H."/>
            <person name="Zhang Y.E."/>
            <person name="Wang W."/>
            <person name="Zhu M."/>
            <person name="He S."/>
            <person name="Zhang G."/>
        </authorList>
    </citation>
    <scope>NUCLEOTIDE SEQUENCE [LARGE SCALE GENOMIC DNA]</scope>
    <source>
        <strain evidence="2">Bchr_013</strain>
    </source>
</reference>
<feature type="non-terminal residue" evidence="2">
    <location>
        <position position="1"/>
    </location>
</feature>
<name>A0A8X8BRL5_POLSE</name>
<dbReference type="EMBL" id="JAATIS010000485">
    <property type="protein sequence ID" value="KAG2467833.1"/>
    <property type="molecule type" value="Genomic_DNA"/>
</dbReference>
<feature type="compositionally biased region" description="Low complexity" evidence="1">
    <location>
        <begin position="29"/>
        <end position="41"/>
    </location>
</feature>
<dbReference type="Proteomes" id="UP000886611">
    <property type="component" value="Unassembled WGS sequence"/>
</dbReference>
<evidence type="ECO:0000256" key="1">
    <source>
        <dbReference type="SAM" id="MobiDB-lite"/>
    </source>
</evidence>
<keyword evidence="3" id="KW-1185">Reference proteome</keyword>
<protein>
    <submittedName>
        <fullName evidence="2">XRN2 exoribonuclease</fullName>
    </submittedName>
</protein>
<proteinExistence type="predicted"/>
<evidence type="ECO:0000313" key="2">
    <source>
        <dbReference type="EMBL" id="KAG2467833.1"/>
    </source>
</evidence>
<gene>
    <name evidence="2" type="primary">Xrn2_0</name>
    <name evidence="2" type="ORF">GTO96_0015023</name>
</gene>
<feature type="compositionally biased region" description="Low complexity" evidence="1">
    <location>
        <begin position="1"/>
        <end position="11"/>
    </location>
</feature>
<comment type="caution">
    <text evidence="2">The sequence shown here is derived from an EMBL/GenBank/DDBJ whole genome shotgun (WGS) entry which is preliminary data.</text>
</comment>
<feature type="compositionally biased region" description="Basic residues" evidence="1">
    <location>
        <begin position="62"/>
        <end position="73"/>
    </location>
</feature>
<sequence>MPGYSQQQQQQYSRNYGNEPSLGWNRMMQSQRSAYQQNQQRGPEWSSGYQQRPNDLRDQRGRQGRRPRGRPKKRWMDRISEDMKIANVTPEDALDRAKWRQCCKRADPAIKRDTTPG</sequence>